<dbReference type="Proteomes" id="UP000298714">
    <property type="component" value="Chromosome"/>
</dbReference>
<reference evidence="2" key="1">
    <citation type="submission" date="2019-04" db="EMBL/GenBank/DDBJ databases">
        <title>Complete genome sequence of Sphingomonas sp. W1-2-3.</title>
        <authorList>
            <person name="Im W.T."/>
        </authorList>
    </citation>
    <scope>NUCLEOTIDE SEQUENCE [LARGE SCALE GENOMIC DNA]</scope>
    <source>
        <strain evidence="2">W1-2-3</strain>
    </source>
</reference>
<organism evidence="1 2">
    <name type="scientific">Hankyongella ginsenosidimutans</name>
    <dbReference type="NCBI Taxonomy" id="1763828"/>
    <lineage>
        <taxon>Bacteria</taxon>
        <taxon>Pseudomonadati</taxon>
        <taxon>Pseudomonadota</taxon>
        <taxon>Alphaproteobacteria</taxon>
        <taxon>Sphingomonadales</taxon>
        <taxon>Sphingomonadaceae</taxon>
        <taxon>Hankyongella</taxon>
    </lineage>
</organism>
<gene>
    <name evidence="1" type="ORF">E6W36_11820</name>
</gene>
<evidence type="ECO:0000313" key="1">
    <source>
        <dbReference type="EMBL" id="QCI79947.1"/>
    </source>
</evidence>
<sequence>MRLQSIQQRAFGGTLTDGATDSLTVNTQAIDLVGSVSLGSTLASVTLNAAGDVRLIGVDGLNPQGTPLNAHLDGDLTTLEGAFVAPGTLRVQAAQVFATTGSTFILAQP</sequence>
<dbReference type="EMBL" id="CP039704">
    <property type="protein sequence ID" value="QCI79947.1"/>
    <property type="molecule type" value="Genomic_DNA"/>
</dbReference>
<name>A0A4D7CA02_9SPHN</name>
<accession>A0A4D7CA02</accession>
<dbReference type="RefSeq" id="WP_222872791.1">
    <property type="nucleotide sequence ID" value="NZ_CP039704.1"/>
</dbReference>
<protein>
    <submittedName>
        <fullName evidence="1">Uncharacterized protein</fullName>
    </submittedName>
</protein>
<dbReference type="KEGG" id="hgn:E6W36_11820"/>
<dbReference type="AlphaFoldDB" id="A0A4D7CA02"/>
<keyword evidence="2" id="KW-1185">Reference proteome</keyword>
<evidence type="ECO:0000313" key="2">
    <source>
        <dbReference type="Proteomes" id="UP000298714"/>
    </source>
</evidence>
<proteinExistence type="predicted"/>